<evidence type="ECO:0000313" key="8">
    <source>
        <dbReference type="Proteomes" id="UP001165083"/>
    </source>
</evidence>
<evidence type="ECO:0000313" key="7">
    <source>
        <dbReference type="EMBL" id="GMF16473.1"/>
    </source>
</evidence>
<feature type="chain" id="PRO_5041012608" description="RxLR effector protein" evidence="5">
    <location>
        <begin position="23"/>
        <end position="178"/>
    </location>
</feature>
<evidence type="ECO:0000256" key="1">
    <source>
        <dbReference type="ARBA" id="ARBA00004613"/>
    </source>
</evidence>
<sequence length="178" mass="19487">MRLHLALFAIILAVTGSTSVAAEDSAIADASFTTSYTLGIVTENESGKRFLRGYQADGDDYEEAREIKSAVETATQKAKFPFWLAKGKTPGEVASILKMSTPLKKQQETGRSSRLTSRPTKPPQPTTVECWFCASFFSSAGLGIYPFGLQQLVSTMIKALLWSAPKLFMSFILQSIFL</sequence>
<comment type="similarity">
    <text evidence="2 5">Belongs to the RxLR effector family.</text>
</comment>
<dbReference type="InterPro" id="IPR031825">
    <property type="entry name" value="RXLR"/>
</dbReference>
<keyword evidence="4 5" id="KW-0732">Signal</keyword>
<keyword evidence="8" id="KW-1185">Reference proteome</keyword>
<evidence type="ECO:0000256" key="6">
    <source>
        <dbReference type="SAM" id="MobiDB-lite"/>
    </source>
</evidence>
<organism evidence="7 8">
    <name type="scientific">Phytophthora lilii</name>
    <dbReference type="NCBI Taxonomy" id="2077276"/>
    <lineage>
        <taxon>Eukaryota</taxon>
        <taxon>Sar</taxon>
        <taxon>Stramenopiles</taxon>
        <taxon>Oomycota</taxon>
        <taxon>Peronosporomycetes</taxon>
        <taxon>Peronosporales</taxon>
        <taxon>Peronosporaceae</taxon>
        <taxon>Phytophthora</taxon>
    </lineage>
</organism>
<comment type="function">
    <text evidence="5">Effector that suppresses plant defense responses during pathogen infection.</text>
</comment>
<protein>
    <recommendedName>
        <fullName evidence="5">RxLR effector protein</fullName>
    </recommendedName>
</protein>
<keyword evidence="3 5" id="KW-0964">Secreted</keyword>
<comment type="caution">
    <text evidence="7">The sequence shown here is derived from an EMBL/GenBank/DDBJ whole genome shotgun (WGS) entry which is preliminary data.</text>
</comment>
<evidence type="ECO:0000256" key="4">
    <source>
        <dbReference type="ARBA" id="ARBA00022729"/>
    </source>
</evidence>
<comment type="subcellular location">
    <subcellularLocation>
        <location evidence="1 5">Secreted</location>
    </subcellularLocation>
</comment>
<evidence type="ECO:0000256" key="2">
    <source>
        <dbReference type="ARBA" id="ARBA00010400"/>
    </source>
</evidence>
<feature type="compositionally biased region" description="Polar residues" evidence="6">
    <location>
        <begin position="109"/>
        <end position="119"/>
    </location>
</feature>
<evidence type="ECO:0000256" key="5">
    <source>
        <dbReference type="RuleBase" id="RU367124"/>
    </source>
</evidence>
<feature type="signal peptide" evidence="5">
    <location>
        <begin position="1"/>
        <end position="22"/>
    </location>
</feature>
<dbReference type="EMBL" id="BSXW01000252">
    <property type="protein sequence ID" value="GMF16473.1"/>
    <property type="molecule type" value="Genomic_DNA"/>
</dbReference>
<proteinExistence type="inferred from homology"/>
<dbReference type="Proteomes" id="UP001165083">
    <property type="component" value="Unassembled WGS sequence"/>
</dbReference>
<feature type="region of interest" description="Disordered" evidence="6">
    <location>
        <begin position="102"/>
        <end position="124"/>
    </location>
</feature>
<comment type="domain">
    <text evidence="5">The RxLR-dEER motif acts to carry the protein into the host cell cytoplasm through binding to cell surface phosphatidylinositol-3-phosphate.</text>
</comment>
<name>A0A9W6WK84_9STRA</name>
<dbReference type="AlphaFoldDB" id="A0A9W6WK84"/>
<dbReference type="Pfam" id="PF16810">
    <property type="entry name" value="RXLR"/>
    <property type="match status" value="1"/>
</dbReference>
<gene>
    <name evidence="7" type="ORF">Plil01_000586800</name>
</gene>
<reference evidence="7" key="1">
    <citation type="submission" date="2023-04" db="EMBL/GenBank/DDBJ databases">
        <title>Phytophthora lilii NBRC 32176.</title>
        <authorList>
            <person name="Ichikawa N."/>
            <person name="Sato H."/>
            <person name="Tonouchi N."/>
        </authorList>
    </citation>
    <scope>NUCLEOTIDE SEQUENCE</scope>
    <source>
        <strain evidence="7">NBRC 32176</strain>
    </source>
</reference>
<accession>A0A9W6WK84</accession>
<dbReference type="GO" id="GO:0005576">
    <property type="term" value="C:extracellular region"/>
    <property type="evidence" value="ECO:0007669"/>
    <property type="project" value="UniProtKB-SubCell"/>
</dbReference>
<evidence type="ECO:0000256" key="3">
    <source>
        <dbReference type="ARBA" id="ARBA00022525"/>
    </source>
</evidence>